<evidence type="ECO:0000313" key="1">
    <source>
        <dbReference type="EMBL" id="KKY00008.1"/>
    </source>
</evidence>
<name>A0A0M3DCL7_9FIRM</name>
<reference evidence="1 2" key="1">
    <citation type="submission" date="2015-04" db="EMBL/GenBank/DDBJ databases">
        <title>Microcin producing Clostridium sp. JC272T.</title>
        <authorList>
            <person name="Jyothsna T."/>
            <person name="Sasikala C."/>
            <person name="Ramana C."/>
        </authorList>
    </citation>
    <scope>NUCLEOTIDE SEQUENCE [LARGE SCALE GENOMIC DNA]</scope>
    <source>
        <strain evidence="1 2">JC272</strain>
    </source>
</reference>
<dbReference type="AlphaFoldDB" id="A0A0M3DCL7"/>
<dbReference type="EMBL" id="LBBT01000346">
    <property type="protein sequence ID" value="KKY00008.1"/>
    <property type="molecule type" value="Genomic_DNA"/>
</dbReference>
<keyword evidence="2" id="KW-1185">Reference proteome</keyword>
<proteinExistence type="predicted"/>
<organism evidence="1 2">
    <name type="scientific">Paraclostridium benzoelyticum</name>
    <dbReference type="NCBI Taxonomy" id="1629550"/>
    <lineage>
        <taxon>Bacteria</taxon>
        <taxon>Bacillati</taxon>
        <taxon>Bacillota</taxon>
        <taxon>Clostridia</taxon>
        <taxon>Peptostreptococcales</taxon>
        <taxon>Peptostreptococcaceae</taxon>
        <taxon>Paraclostridium</taxon>
    </lineage>
</organism>
<dbReference type="RefSeq" id="WP_046824256.1">
    <property type="nucleotide sequence ID" value="NZ_LBBT01000346.1"/>
</dbReference>
<accession>A0A0M3DCL7</accession>
<evidence type="ECO:0000313" key="2">
    <source>
        <dbReference type="Proteomes" id="UP000034407"/>
    </source>
</evidence>
<comment type="caution">
    <text evidence="1">The sequence shown here is derived from an EMBL/GenBank/DDBJ whole genome shotgun (WGS) entry which is preliminary data.</text>
</comment>
<sequence length="77" mass="8937">MVNDVLPTIVIYLNRKFDIELDEAIKAVKKSKVLKACNDDSYDMSLQEWLGKFLNELGMDIDTDKEVAKKKIKEFIK</sequence>
<gene>
    <name evidence="1" type="ORF">VN21_16690</name>
</gene>
<protein>
    <submittedName>
        <fullName evidence="1">Uncharacterized protein</fullName>
    </submittedName>
</protein>
<dbReference type="Proteomes" id="UP000034407">
    <property type="component" value="Unassembled WGS sequence"/>
</dbReference>
<dbReference type="PATRIC" id="fig|1629550.3.peg.2850"/>